<organism evidence="5 6">
    <name type="scientific">Sitophilus oryzae</name>
    <name type="common">Rice weevil</name>
    <name type="synonym">Curculio oryzae</name>
    <dbReference type="NCBI Taxonomy" id="7048"/>
    <lineage>
        <taxon>Eukaryota</taxon>
        <taxon>Metazoa</taxon>
        <taxon>Ecdysozoa</taxon>
        <taxon>Arthropoda</taxon>
        <taxon>Hexapoda</taxon>
        <taxon>Insecta</taxon>
        <taxon>Pterygota</taxon>
        <taxon>Neoptera</taxon>
        <taxon>Endopterygota</taxon>
        <taxon>Coleoptera</taxon>
        <taxon>Polyphaga</taxon>
        <taxon>Cucujiformia</taxon>
        <taxon>Curculionidae</taxon>
        <taxon>Dryophthorinae</taxon>
        <taxon>Sitophilus</taxon>
    </lineage>
</organism>
<evidence type="ECO:0000256" key="1">
    <source>
        <dbReference type="ARBA" id="ARBA00004138"/>
    </source>
</evidence>
<sequence length="409" mass="49377">MKAYDDIAVKQDLLCKEERQYYYETVDSAQKGSDLKMEEKKQRAEMLKAKREAERLEIVHQKRIEQYRQRCQELRPHLAKKNLMESKYSQLQQMRENEARRESDRELDQMWHELTMKEIEAKLHVWDSQVKQKEMKRIEMNQAAVEERMEMEKVSEQLRREEIEVLDAKRRKRDAAAKELLEQIAIEEQLHAQRKKEEDAVDRSFNTLAQLELEREKAAIQDTTAQAKRETALYRKHLKQLEEERKLEEKKLMELLDIHRKQVEAKQAEARCKVVEAKRKLQQDVLMERAEQLKYKKQEAEEQLKHKEAENELLKMAYETNERLQAESDRLEKMATMQYRADLNKQIEYNNVLRLREKEELERQLAEGQREEEKYRKIVQDILMGEIEAGVKHPFRRAMEQTDCYCPKI</sequence>
<protein>
    <submittedName>
        <fullName evidence="6">Cilia- and flagella-associated protein 53-like</fullName>
    </submittedName>
</protein>
<dbReference type="GO" id="GO:0005929">
    <property type="term" value="C:cilium"/>
    <property type="evidence" value="ECO:0007669"/>
    <property type="project" value="UniProtKB-SubCell"/>
</dbReference>
<keyword evidence="3" id="KW-0966">Cell projection</keyword>
<evidence type="ECO:0000256" key="3">
    <source>
        <dbReference type="ARBA" id="ARBA00023273"/>
    </source>
</evidence>
<name>A0A6J2YUX9_SITOR</name>
<dbReference type="AlphaFoldDB" id="A0A6J2YUX9"/>
<dbReference type="FunCoup" id="A0A6J2YUX9">
    <property type="interactions" value="10"/>
</dbReference>
<gene>
    <name evidence="6" type="primary">LOC115890879</name>
</gene>
<feature type="coiled-coil region" evidence="4">
    <location>
        <begin position="141"/>
        <end position="378"/>
    </location>
</feature>
<accession>A0A6J2YUX9</accession>
<dbReference type="InParanoid" id="A0A6J2YUX9"/>
<dbReference type="GeneID" id="115890879"/>
<keyword evidence="5" id="KW-1185">Reference proteome</keyword>
<dbReference type="PANTHER" id="PTHR31183">
    <property type="entry name" value="TRICHOPLEIN KERATIN FILAMENT-BINDING PROTEIN FAMILY MEMBER"/>
    <property type="match status" value="1"/>
</dbReference>
<comment type="subcellular location">
    <subcellularLocation>
        <location evidence="1">Cell projection</location>
        <location evidence="1">Cilium</location>
    </subcellularLocation>
</comment>
<dbReference type="PANTHER" id="PTHR31183:SF1">
    <property type="entry name" value="CILIA- AND FLAGELLA-ASSOCIATED PROTEIN 53"/>
    <property type="match status" value="1"/>
</dbReference>
<dbReference type="RefSeq" id="XP_030767092.1">
    <property type="nucleotide sequence ID" value="XM_030911232.1"/>
</dbReference>
<proteinExistence type="predicted"/>
<dbReference type="Proteomes" id="UP000504635">
    <property type="component" value="Unplaced"/>
</dbReference>
<dbReference type="OrthoDB" id="75950at2759"/>
<evidence type="ECO:0000313" key="6">
    <source>
        <dbReference type="RefSeq" id="XP_030767092.1"/>
    </source>
</evidence>
<keyword evidence="4" id="KW-0175">Coiled coil</keyword>
<evidence type="ECO:0000256" key="2">
    <source>
        <dbReference type="ARBA" id="ARBA00023069"/>
    </source>
</evidence>
<evidence type="ECO:0000256" key="4">
    <source>
        <dbReference type="SAM" id="Coils"/>
    </source>
</evidence>
<dbReference type="KEGG" id="soy:115890879"/>
<keyword evidence="2" id="KW-0969">Cilium</keyword>
<evidence type="ECO:0000313" key="5">
    <source>
        <dbReference type="Proteomes" id="UP000504635"/>
    </source>
</evidence>
<reference evidence="6" key="1">
    <citation type="submission" date="2025-08" db="UniProtKB">
        <authorList>
            <consortium name="RefSeq"/>
        </authorList>
    </citation>
    <scope>IDENTIFICATION</scope>
    <source>
        <tissue evidence="6">Gonads</tissue>
    </source>
</reference>
<dbReference type="InterPro" id="IPR043596">
    <property type="entry name" value="CFAP53/TCHP"/>
</dbReference>